<dbReference type="AlphaFoldDB" id="A0A7K6PE18"/>
<accession>A0A7K6PE18</accession>
<evidence type="ECO:0000259" key="3">
    <source>
        <dbReference type="PROSITE" id="PS50222"/>
    </source>
</evidence>
<sequence length="475" mass="52729">MKKRKELNALIGLAADGRRKKPAKKGSGHRLLRTEPPASDSESSSDEDEFAEARGRCGKGDYLRCCRFCYPLCAFVILAACVVACVGLVWMQVALKEDLDAIKEKFRTMESNQKTSFQEIPKLNEDLVQNQKQLEQIETGELGLSKIWINITEINKQISLLTSTVNHLKNNIKSAADLISLPLTVEKLQKVSTVNVAITKYVLCRLALGKNLSFQLLESWNNFLEASSWMFSVVSVESQSERLGKLTRAVSIFQESQALHAALEQLNNTVVVYQKLNDIKLLNVDSALGNLSRKVTLLENSPLVKNLDKRENSSTIVVSDGSGWVHFKVFFFVHMQETETRDSQVSKLKETLQLISALTGKPENDRPIEASKNVESSQSTTAKPTELSRVASRSAGDNTERSGQLSHLSLPGIASIEDLQKLFKKAPADADGKLSYQDLQKLLGSTAQESQSFKEFDTDGDEKYTLTELRLALGV</sequence>
<proteinExistence type="predicted"/>
<evidence type="ECO:0000313" key="5">
    <source>
        <dbReference type="Proteomes" id="UP000542689"/>
    </source>
</evidence>
<dbReference type="PANTHER" id="PTHR15717:SF2">
    <property type="entry name" value="EF-HAND CALCIUM-BINDING DOMAIN-CONTAINING PROTEIN 14"/>
    <property type="match status" value="1"/>
</dbReference>
<feature type="transmembrane region" description="Helical" evidence="2">
    <location>
        <begin position="68"/>
        <end position="91"/>
    </location>
</feature>
<evidence type="ECO:0000313" key="4">
    <source>
        <dbReference type="EMBL" id="NWW59521.1"/>
    </source>
</evidence>
<name>A0A7K6PE18_9CORV</name>
<feature type="non-terminal residue" evidence="4">
    <location>
        <position position="1"/>
    </location>
</feature>
<evidence type="ECO:0000256" key="2">
    <source>
        <dbReference type="SAM" id="Phobius"/>
    </source>
</evidence>
<evidence type="ECO:0000256" key="1">
    <source>
        <dbReference type="SAM" id="MobiDB-lite"/>
    </source>
</evidence>
<dbReference type="EMBL" id="VZRS01004727">
    <property type="protein sequence ID" value="NWW59521.1"/>
    <property type="molecule type" value="Genomic_DNA"/>
</dbReference>
<reference evidence="4 5" key="1">
    <citation type="submission" date="2019-09" db="EMBL/GenBank/DDBJ databases">
        <title>Bird 10,000 Genomes (B10K) Project - Family phase.</title>
        <authorList>
            <person name="Zhang G."/>
        </authorList>
    </citation>
    <scope>NUCLEOTIDE SEQUENCE [LARGE SCALE GENOMIC DNA]</scope>
    <source>
        <strain evidence="4">B10K-DU-029-41</strain>
        <tissue evidence="4">Liver</tissue>
    </source>
</reference>
<dbReference type="GO" id="GO:0005509">
    <property type="term" value="F:calcium ion binding"/>
    <property type="evidence" value="ECO:0007669"/>
    <property type="project" value="InterPro"/>
</dbReference>
<dbReference type="PANTHER" id="PTHR15717">
    <property type="entry name" value="PROTEIN KIAA0494"/>
    <property type="match status" value="1"/>
</dbReference>
<feature type="compositionally biased region" description="Polar residues" evidence="1">
    <location>
        <begin position="373"/>
        <end position="383"/>
    </location>
</feature>
<gene>
    <name evidence="4" type="primary">Efcab14</name>
    <name evidence="4" type="ORF">IFRKOW_R06891</name>
</gene>
<keyword evidence="2" id="KW-0812">Transmembrane</keyword>
<dbReference type="Gene3D" id="1.10.238.10">
    <property type="entry name" value="EF-hand"/>
    <property type="match status" value="1"/>
</dbReference>
<dbReference type="InterPro" id="IPR002048">
    <property type="entry name" value="EF_hand_dom"/>
</dbReference>
<feature type="domain" description="EF-hand" evidence="3">
    <location>
        <begin position="414"/>
        <end position="449"/>
    </location>
</feature>
<dbReference type="InterPro" id="IPR042352">
    <property type="entry name" value="EFCAB14"/>
</dbReference>
<keyword evidence="2" id="KW-0472">Membrane</keyword>
<keyword evidence="2" id="KW-1133">Transmembrane helix</keyword>
<keyword evidence="5" id="KW-1185">Reference proteome</keyword>
<feature type="region of interest" description="Disordered" evidence="1">
    <location>
        <begin position="359"/>
        <end position="406"/>
    </location>
</feature>
<dbReference type="SUPFAM" id="SSF47473">
    <property type="entry name" value="EF-hand"/>
    <property type="match status" value="1"/>
</dbReference>
<dbReference type="PROSITE" id="PS50222">
    <property type="entry name" value="EF_HAND_2"/>
    <property type="match status" value="1"/>
</dbReference>
<dbReference type="InterPro" id="IPR011992">
    <property type="entry name" value="EF-hand-dom_pair"/>
</dbReference>
<comment type="caution">
    <text evidence="4">The sequence shown here is derived from an EMBL/GenBank/DDBJ whole genome shotgun (WGS) entry which is preliminary data.</text>
</comment>
<feature type="compositionally biased region" description="Polar residues" evidence="1">
    <location>
        <begin position="395"/>
        <end position="406"/>
    </location>
</feature>
<protein>
    <submittedName>
        <fullName evidence="4">EFC14 protein</fullName>
    </submittedName>
</protein>
<feature type="compositionally biased region" description="Basic residues" evidence="1">
    <location>
        <begin position="18"/>
        <end position="31"/>
    </location>
</feature>
<dbReference type="Proteomes" id="UP000542689">
    <property type="component" value="Unassembled WGS sequence"/>
</dbReference>
<feature type="region of interest" description="Disordered" evidence="1">
    <location>
        <begin position="1"/>
        <end position="48"/>
    </location>
</feature>
<feature type="non-terminal residue" evidence="4">
    <location>
        <position position="475"/>
    </location>
</feature>
<organism evidence="4 5">
    <name type="scientific">Ifrita kowaldi</name>
    <name type="common">blue-capped ifrita</name>
    <dbReference type="NCBI Taxonomy" id="461245"/>
    <lineage>
        <taxon>Eukaryota</taxon>
        <taxon>Metazoa</taxon>
        <taxon>Chordata</taxon>
        <taxon>Craniata</taxon>
        <taxon>Vertebrata</taxon>
        <taxon>Euteleostomi</taxon>
        <taxon>Archelosauria</taxon>
        <taxon>Archosauria</taxon>
        <taxon>Dinosauria</taxon>
        <taxon>Saurischia</taxon>
        <taxon>Theropoda</taxon>
        <taxon>Coelurosauria</taxon>
        <taxon>Aves</taxon>
        <taxon>Neognathae</taxon>
        <taxon>Neoaves</taxon>
        <taxon>Telluraves</taxon>
        <taxon>Australaves</taxon>
        <taxon>Passeriformes</taxon>
        <taxon>Corvoidea</taxon>
        <taxon>Cinclosomatidae</taxon>
        <taxon>Ifrita</taxon>
    </lineage>
</organism>